<dbReference type="SMART" id="SM00184">
    <property type="entry name" value="RING"/>
    <property type="match status" value="2"/>
</dbReference>
<name>A0ABP9Y4K2_9FUNG</name>
<dbReference type="PROSITE" id="PS50089">
    <property type="entry name" value="ZF_RING_2"/>
    <property type="match status" value="1"/>
</dbReference>
<reference evidence="6 7" key="1">
    <citation type="submission" date="2024-04" db="EMBL/GenBank/DDBJ databases">
        <title>genome sequences of Mucor flavus KT1a and Helicostylum pulchrum KT1b strains isolation_sourced from the surface of a dry-aged beef.</title>
        <authorList>
            <person name="Toyotome T."/>
            <person name="Hosono M."/>
            <person name="Torimaru M."/>
            <person name="Fukuda K."/>
            <person name="Mikami N."/>
        </authorList>
    </citation>
    <scope>NUCLEOTIDE SEQUENCE [LARGE SCALE GENOMIC DNA]</scope>
    <source>
        <strain evidence="6 7">KT1b</strain>
    </source>
</reference>
<proteinExistence type="predicted"/>
<dbReference type="InterPro" id="IPR001841">
    <property type="entry name" value="Znf_RING"/>
</dbReference>
<keyword evidence="7" id="KW-1185">Reference proteome</keyword>
<dbReference type="InterPro" id="IPR046336">
    <property type="entry name" value="Lon_prtase_N_sf"/>
</dbReference>
<evidence type="ECO:0000256" key="2">
    <source>
        <dbReference type="ARBA" id="ARBA00022771"/>
    </source>
</evidence>
<dbReference type="SUPFAM" id="SSF57850">
    <property type="entry name" value="RING/U-box"/>
    <property type="match status" value="1"/>
</dbReference>
<dbReference type="SMART" id="SM00464">
    <property type="entry name" value="LON"/>
    <property type="match status" value="1"/>
</dbReference>
<dbReference type="InterPro" id="IPR017907">
    <property type="entry name" value="Znf_RING_CS"/>
</dbReference>
<dbReference type="InterPro" id="IPR015947">
    <property type="entry name" value="PUA-like_sf"/>
</dbReference>
<dbReference type="EMBL" id="BAABUJ010000020">
    <property type="protein sequence ID" value="GAA5801913.1"/>
    <property type="molecule type" value="Genomic_DNA"/>
</dbReference>
<dbReference type="Pfam" id="PF13923">
    <property type="entry name" value="zf-C3HC4_2"/>
    <property type="match status" value="1"/>
</dbReference>
<dbReference type="Gene3D" id="2.30.130.40">
    <property type="entry name" value="LON domain-like"/>
    <property type="match status" value="1"/>
</dbReference>
<dbReference type="PROSITE" id="PS00518">
    <property type="entry name" value="ZF_RING_1"/>
    <property type="match status" value="1"/>
</dbReference>
<dbReference type="PANTHER" id="PTHR23327">
    <property type="entry name" value="RING FINGER PROTEIN 127"/>
    <property type="match status" value="1"/>
</dbReference>
<accession>A0ABP9Y4K2</accession>
<organism evidence="6 7">
    <name type="scientific">Helicostylum pulchrum</name>
    <dbReference type="NCBI Taxonomy" id="562976"/>
    <lineage>
        <taxon>Eukaryota</taxon>
        <taxon>Fungi</taxon>
        <taxon>Fungi incertae sedis</taxon>
        <taxon>Mucoromycota</taxon>
        <taxon>Mucoromycotina</taxon>
        <taxon>Mucoromycetes</taxon>
        <taxon>Mucorales</taxon>
        <taxon>Mucorineae</taxon>
        <taxon>Mucoraceae</taxon>
        <taxon>Helicostylum</taxon>
    </lineage>
</organism>
<evidence type="ECO:0000256" key="3">
    <source>
        <dbReference type="ARBA" id="ARBA00022833"/>
    </source>
</evidence>
<protein>
    <recommendedName>
        <fullName evidence="5">RING-type domain-containing protein</fullName>
    </recommendedName>
</protein>
<evidence type="ECO:0000313" key="6">
    <source>
        <dbReference type="EMBL" id="GAA5801913.1"/>
    </source>
</evidence>
<evidence type="ECO:0000313" key="7">
    <source>
        <dbReference type="Proteomes" id="UP001476247"/>
    </source>
</evidence>
<gene>
    <name evidence="6" type="ORF">HPULCUR_007371</name>
</gene>
<dbReference type="InterPro" id="IPR003111">
    <property type="entry name" value="Lon_prtase_N"/>
</dbReference>
<evidence type="ECO:0000259" key="5">
    <source>
        <dbReference type="PROSITE" id="PS50089"/>
    </source>
</evidence>
<evidence type="ECO:0000256" key="1">
    <source>
        <dbReference type="ARBA" id="ARBA00022723"/>
    </source>
</evidence>
<dbReference type="InterPro" id="IPR013083">
    <property type="entry name" value="Znf_RING/FYVE/PHD"/>
</dbReference>
<keyword evidence="1" id="KW-0479">Metal-binding</keyword>
<evidence type="ECO:0000256" key="4">
    <source>
        <dbReference type="PROSITE-ProRule" id="PRU00175"/>
    </source>
</evidence>
<comment type="caution">
    <text evidence="6">The sequence shown here is derived from an EMBL/GenBank/DDBJ whole genome shotgun (WGS) entry which is preliminary data.</text>
</comment>
<dbReference type="PANTHER" id="PTHR23327:SF42">
    <property type="entry name" value="LON PEPTIDASE N-TERMINAL DOMAIN AND RING FINGER PROTEIN C14F5.10C"/>
    <property type="match status" value="1"/>
</dbReference>
<keyword evidence="3" id="KW-0862">Zinc</keyword>
<keyword evidence="2 4" id="KW-0863">Zinc-finger</keyword>
<dbReference type="Proteomes" id="UP001476247">
    <property type="component" value="Unassembled WGS sequence"/>
</dbReference>
<dbReference type="Gene3D" id="3.30.40.10">
    <property type="entry name" value="Zinc/RING finger domain, C3HC4 (zinc finger)"/>
    <property type="match status" value="2"/>
</dbReference>
<dbReference type="SUPFAM" id="SSF88697">
    <property type="entry name" value="PUA domain-like"/>
    <property type="match status" value="1"/>
</dbReference>
<feature type="domain" description="RING-type" evidence="5">
    <location>
        <begin position="127"/>
        <end position="167"/>
    </location>
</feature>
<sequence length="501" mass="57459">MLVDQHLWDPNYPRHNIDNNKIQNVGRAVIHQYKSPYALEYSYTTPPDKLNTLTHCQKCNNPFQQPVTLTCGFTLCLSCLPSPSSQCLSFSCLRNHSSNNLKPTILLENILSQLNSEEHDIKSLLDCSICLSTLVDPITTQCGHTFCRKCLIRTMTDMDTRSCPFCRTTLSRIGKVNQIISGWIDYLYNHTIEDQTHQQHIPIIQVTGSVTFPTQHCLIQITCDKLSLLNYMISHPRQKHYAICIFSKLASNEFYEYAIMLQIHGVECIPDIRHSVVQASGLFRLRINQLTVDIDGCYTGDVTRLDDQLKDDFIFEEPKSKRWTMPTNVITTQSTPTTNTTTRKITRPRPCSMRLSSSAPSNYPYSITDTCPGFVNRKVWANGMNYCKPPSPPPSLHATLKNQTKVSVLSRIDNSISTDSLFYTELHSFLVQYVLNTGYSVWMMQYEWYLQQPDGLSSVIWWSANILPLSYNEKIMLLGMDSLRERIMTLILWADKWRSSC</sequence>